<feature type="transmembrane region" description="Helical" evidence="1">
    <location>
        <begin position="12"/>
        <end position="29"/>
    </location>
</feature>
<gene>
    <name evidence="2" type="ORF">MBVG_1120</name>
</gene>
<name>N9VFV0_9BACT</name>
<reference evidence="2 3" key="1">
    <citation type="journal article" date="2013" name="Genome Announc.">
        <title>Draft Genome Sequences of Mycoplasma alkalescens, Mycoplasma arginini, and Mycoplasma bovigenitalium, Three Species with Equivocal Pathogenic Status for Cattle.</title>
        <authorList>
            <person name="Manso-Silvan L."/>
            <person name="Tardy F."/>
            <person name="Baranowski E."/>
            <person name="Barre A."/>
            <person name="Blanchard A."/>
            <person name="Breton M."/>
            <person name="Couture C."/>
            <person name="Citti C."/>
            <person name="Dordet-Frisoni E."/>
            <person name="Dupuy V."/>
            <person name="Gaurivaud P."/>
            <person name="Jacob D."/>
            <person name="Lemaitre C."/>
            <person name="Nikolski M."/>
            <person name="Nouvel L.X."/>
            <person name="Poumarat F."/>
            <person name="Thebault P."/>
            <person name="Theil S."/>
            <person name="Thiaucourt F."/>
            <person name="Sirand-Pugnet P."/>
        </authorList>
    </citation>
    <scope>NUCLEOTIDE SEQUENCE [LARGE SCALE GENOMIC DNA]</scope>
    <source>
        <strain evidence="2 3">51080</strain>
    </source>
</reference>
<dbReference type="EMBL" id="AORH01000008">
    <property type="protein sequence ID" value="ENY70241.1"/>
    <property type="molecule type" value="Genomic_DNA"/>
</dbReference>
<comment type="caution">
    <text evidence="2">The sequence shown here is derived from an EMBL/GenBank/DDBJ whole genome shotgun (WGS) entry which is preliminary data.</text>
</comment>
<proteinExistence type="predicted"/>
<keyword evidence="1" id="KW-0472">Membrane</keyword>
<evidence type="ECO:0000256" key="1">
    <source>
        <dbReference type="SAM" id="Phobius"/>
    </source>
</evidence>
<keyword evidence="1" id="KW-1133">Transmembrane helix</keyword>
<keyword evidence="3" id="KW-1185">Reference proteome</keyword>
<dbReference type="STRING" id="1188235.MBVG_1120"/>
<organism evidence="2 3">
    <name type="scientific">Mycoplasmopsis bovigenitalium 51080</name>
    <dbReference type="NCBI Taxonomy" id="1188235"/>
    <lineage>
        <taxon>Bacteria</taxon>
        <taxon>Bacillati</taxon>
        <taxon>Mycoplasmatota</taxon>
        <taxon>Mycoplasmoidales</taxon>
        <taxon>Metamycoplasmataceae</taxon>
        <taxon>Mycoplasmopsis</taxon>
    </lineage>
</organism>
<evidence type="ECO:0000313" key="2">
    <source>
        <dbReference type="EMBL" id="ENY70241.1"/>
    </source>
</evidence>
<dbReference type="PATRIC" id="fig|1188235.3.peg.117"/>
<protein>
    <submittedName>
        <fullName evidence="2">Uncharacterized protein</fullName>
    </submittedName>
</protein>
<feature type="transmembrane region" description="Helical" evidence="1">
    <location>
        <begin position="49"/>
        <end position="78"/>
    </location>
</feature>
<keyword evidence="1" id="KW-0812">Transmembrane</keyword>
<sequence length="154" mass="17596">MLYNFAMKNRKWLHLITVLVSLIVSSIYFTVSYYQKKYDGNVYKILSDSFFICGVICLAYGVFILSFKLGLGSGLISISQRNRENRLKRRIQKLELGQSNQESRAEIKILNNELQNINNKSIARNNAQSNKLVFLIIIAIAVVLIIIGIIFAFV</sequence>
<feature type="transmembrane region" description="Helical" evidence="1">
    <location>
        <begin position="132"/>
        <end position="153"/>
    </location>
</feature>
<dbReference type="eggNOG" id="ENOG5032EV6">
    <property type="taxonomic scope" value="Bacteria"/>
</dbReference>
<dbReference type="Proteomes" id="UP000013220">
    <property type="component" value="Unassembled WGS sequence"/>
</dbReference>
<evidence type="ECO:0000313" key="3">
    <source>
        <dbReference type="Proteomes" id="UP000013220"/>
    </source>
</evidence>
<accession>N9VFV0</accession>
<dbReference type="AlphaFoldDB" id="N9VFV0"/>